<dbReference type="NCBIfam" id="NF047619">
    <property type="entry name" value="NADase_discoid"/>
    <property type="match status" value="1"/>
</dbReference>
<feature type="chain" id="PRO_5020607275" description="NAD glycohydrolase translocation F5/8 type C domain-containing protein" evidence="1">
    <location>
        <begin position="18"/>
        <end position="236"/>
    </location>
</feature>
<evidence type="ECO:0000313" key="3">
    <source>
        <dbReference type="EMBL" id="TGN20830.1"/>
    </source>
</evidence>
<name>A0A4R9M254_9LEPT</name>
<keyword evidence="4" id="KW-1185">Reference proteome</keyword>
<keyword evidence="1" id="KW-0732">Signal</keyword>
<dbReference type="AlphaFoldDB" id="A0A4R9M254"/>
<evidence type="ECO:0000313" key="4">
    <source>
        <dbReference type="Proteomes" id="UP000298058"/>
    </source>
</evidence>
<dbReference type="RefSeq" id="WP_135758818.1">
    <property type="nucleotide sequence ID" value="NZ_RQHW01000005.1"/>
</dbReference>
<feature type="domain" description="NAD glycohydrolase translocation F5/8 type C" evidence="2">
    <location>
        <begin position="37"/>
        <end position="224"/>
    </location>
</feature>
<evidence type="ECO:0000259" key="2">
    <source>
        <dbReference type="Pfam" id="PF25302"/>
    </source>
</evidence>
<dbReference type="EMBL" id="RQHW01000005">
    <property type="protein sequence ID" value="TGN20830.1"/>
    <property type="molecule type" value="Genomic_DNA"/>
</dbReference>
<sequence>MKYLLLFLILCKSSLFARDSAFEKLYGSVNHCYNNDCRKVIGSSFLVEKGKPKDEYSPDKLQDFKNKNWKETAWCVSKNQGIGEYVYIPYWNDESKSGYADILKRKDYYVSLTIINGFAKNSDLFIANNRIKKVSIEVQEVAYTMSVAGSETIPGTDVKIKDGPLLNSIHEIEFADTMEQQEFKLKIAPKSRKSEYLEMGLLFKITLKEIYPGTKYKDTCMSAAMIEMIVPADKKK</sequence>
<dbReference type="OrthoDB" id="85718at2"/>
<organism evidence="3 4">
    <name type="scientific">Leptospira idonii</name>
    <dbReference type="NCBI Taxonomy" id="1193500"/>
    <lineage>
        <taxon>Bacteria</taxon>
        <taxon>Pseudomonadati</taxon>
        <taxon>Spirochaetota</taxon>
        <taxon>Spirochaetia</taxon>
        <taxon>Leptospirales</taxon>
        <taxon>Leptospiraceae</taxon>
        <taxon>Leptospira</taxon>
    </lineage>
</organism>
<reference evidence="3" key="1">
    <citation type="journal article" date="2019" name="PLoS Negl. Trop. Dis.">
        <title>Revisiting the worldwide diversity of Leptospira species in the environment.</title>
        <authorList>
            <person name="Vincent A.T."/>
            <person name="Schiettekatte O."/>
            <person name="Bourhy P."/>
            <person name="Veyrier F.J."/>
            <person name="Picardeau M."/>
        </authorList>
    </citation>
    <scope>NUCLEOTIDE SEQUENCE [LARGE SCALE GENOMIC DNA]</scope>
    <source>
        <strain evidence="3">201300427</strain>
    </source>
</reference>
<proteinExistence type="predicted"/>
<comment type="caution">
    <text evidence="3">The sequence shown here is derived from an EMBL/GenBank/DDBJ whole genome shotgun (WGS) entry which is preliminary data.</text>
</comment>
<accession>A0A4R9M254</accession>
<feature type="signal peptide" evidence="1">
    <location>
        <begin position="1"/>
        <end position="17"/>
    </location>
</feature>
<evidence type="ECO:0000256" key="1">
    <source>
        <dbReference type="SAM" id="SignalP"/>
    </source>
</evidence>
<gene>
    <name evidence="3" type="ORF">EHS15_01735</name>
</gene>
<dbReference type="Proteomes" id="UP000298058">
    <property type="component" value="Unassembled WGS sequence"/>
</dbReference>
<dbReference type="InterPro" id="IPR057561">
    <property type="entry name" value="NADase_transloc"/>
</dbReference>
<protein>
    <recommendedName>
        <fullName evidence="2">NAD glycohydrolase translocation F5/8 type C domain-containing protein</fullName>
    </recommendedName>
</protein>
<dbReference type="Pfam" id="PF25302">
    <property type="entry name" value="NADase_transloc"/>
    <property type="match status" value="1"/>
</dbReference>